<proteinExistence type="inferred from homology"/>
<evidence type="ECO:0000256" key="4">
    <source>
        <dbReference type="ARBA" id="ARBA00022833"/>
    </source>
</evidence>
<evidence type="ECO:0000256" key="6">
    <source>
        <dbReference type="ARBA" id="ARBA00023242"/>
    </source>
</evidence>
<dbReference type="SMART" id="SM00439">
    <property type="entry name" value="BAH"/>
    <property type="match status" value="1"/>
</dbReference>
<feature type="compositionally biased region" description="Basic and acidic residues" evidence="8">
    <location>
        <begin position="641"/>
        <end position="651"/>
    </location>
</feature>
<evidence type="ECO:0000256" key="3">
    <source>
        <dbReference type="ARBA" id="ARBA00022771"/>
    </source>
</evidence>
<dbReference type="InterPro" id="IPR017884">
    <property type="entry name" value="SANT_dom"/>
</dbReference>
<dbReference type="GO" id="GO:0042826">
    <property type="term" value="F:histone deacetylase binding"/>
    <property type="evidence" value="ECO:0007669"/>
    <property type="project" value="TreeGrafter"/>
</dbReference>
<accession>A0AA35R5A7</accession>
<dbReference type="InterPro" id="IPR009057">
    <property type="entry name" value="Homeodomain-like_sf"/>
</dbReference>
<dbReference type="FunFam" id="1.10.10.60:FF:000012">
    <property type="entry name" value="Metastasis-associated 1 family, member 3"/>
    <property type="match status" value="1"/>
</dbReference>
<evidence type="ECO:0000256" key="8">
    <source>
        <dbReference type="SAM" id="MobiDB-lite"/>
    </source>
</evidence>
<evidence type="ECO:0000313" key="13">
    <source>
        <dbReference type="Proteomes" id="UP001174909"/>
    </source>
</evidence>
<dbReference type="Gene3D" id="4.10.1240.50">
    <property type="match status" value="1"/>
</dbReference>
<dbReference type="PANTHER" id="PTHR10865:SF29">
    <property type="entry name" value="METASTASIS ASSOCIATED 1-LIKE, ISOFORM D"/>
    <property type="match status" value="1"/>
</dbReference>
<dbReference type="InterPro" id="IPR000949">
    <property type="entry name" value="ELM2_dom"/>
</dbReference>
<dbReference type="SUPFAM" id="SSF46689">
    <property type="entry name" value="Homeodomain-like"/>
    <property type="match status" value="1"/>
</dbReference>
<evidence type="ECO:0000259" key="11">
    <source>
        <dbReference type="PROSITE" id="PS51293"/>
    </source>
</evidence>
<feature type="region of interest" description="Disordered" evidence="8">
    <location>
        <begin position="448"/>
        <end position="476"/>
    </location>
</feature>
<feature type="domain" description="BAH" evidence="9">
    <location>
        <begin position="4"/>
        <end position="155"/>
    </location>
</feature>
<dbReference type="AlphaFoldDB" id="A0AA35R5A7"/>
<dbReference type="Pfam" id="PF01448">
    <property type="entry name" value="ELM2"/>
    <property type="match status" value="1"/>
</dbReference>
<protein>
    <submittedName>
        <fullName evidence="12">Metastasis-associated protein MTA3</fullName>
    </submittedName>
</protein>
<keyword evidence="5" id="KW-0238">DNA-binding</keyword>
<dbReference type="Proteomes" id="UP001174909">
    <property type="component" value="Unassembled WGS sequence"/>
</dbReference>
<dbReference type="GO" id="GO:0003682">
    <property type="term" value="F:chromatin binding"/>
    <property type="evidence" value="ECO:0007669"/>
    <property type="project" value="InterPro"/>
</dbReference>
<evidence type="ECO:0000256" key="2">
    <source>
        <dbReference type="ARBA" id="ARBA00022723"/>
    </source>
</evidence>
<keyword evidence="6" id="KW-0539">Nucleus</keyword>
<feature type="compositionally biased region" description="Basic residues" evidence="8">
    <location>
        <begin position="461"/>
        <end position="471"/>
    </location>
</feature>
<dbReference type="GO" id="GO:0016581">
    <property type="term" value="C:NuRD complex"/>
    <property type="evidence" value="ECO:0007669"/>
    <property type="project" value="TreeGrafter"/>
</dbReference>
<comment type="caution">
    <text evidence="12">The sequence shown here is derived from an EMBL/GenBank/DDBJ whole genome shotgun (WGS) entry which is preliminary data.</text>
</comment>
<feature type="domain" description="SANT" evidence="11">
    <location>
        <begin position="270"/>
        <end position="321"/>
    </location>
</feature>
<reference evidence="12" key="1">
    <citation type="submission" date="2023-03" db="EMBL/GenBank/DDBJ databases">
        <authorList>
            <person name="Steffen K."/>
            <person name="Cardenas P."/>
        </authorList>
    </citation>
    <scope>NUCLEOTIDE SEQUENCE</scope>
</reference>
<dbReference type="GO" id="GO:0043565">
    <property type="term" value="F:sequence-specific DNA binding"/>
    <property type="evidence" value="ECO:0007669"/>
    <property type="project" value="InterPro"/>
</dbReference>
<evidence type="ECO:0000259" key="10">
    <source>
        <dbReference type="PROSITE" id="PS51156"/>
    </source>
</evidence>
<dbReference type="CDD" id="cd04709">
    <property type="entry name" value="BAH_MTA"/>
    <property type="match status" value="1"/>
</dbReference>
<dbReference type="GO" id="GO:0008270">
    <property type="term" value="F:zinc ion binding"/>
    <property type="evidence" value="ECO:0007669"/>
    <property type="project" value="UniProtKB-KW"/>
</dbReference>
<dbReference type="Gene3D" id="1.10.10.60">
    <property type="entry name" value="Homeodomain-like"/>
    <property type="match status" value="1"/>
</dbReference>
<feature type="domain" description="ELM2" evidence="10">
    <location>
        <begin position="156"/>
        <end position="264"/>
    </location>
</feature>
<keyword evidence="1" id="KW-0597">Phosphoprotein</keyword>
<dbReference type="EMBL" id="CASHTH010000571">
    <property type="protein sequence ID" value="CAI8004837.1"/>
    <property type="molecule type" value="Genomic_DNA"/>
</dbReference>
<feature type="compositionally biased region" description="Basic and acidic residues" evidence="8">
    <location>
        <begin position="669"/>
        <end position="682"/>
    </location>
</feature>
<evidence type="ECO:0000256" key="1">
    <source>
        <dbReference type="ARBA" id="ARBA00022553"/>
    </source>
</evidence>
<dbReference type="GO" id="GO:0003714">
    <property type="term" value="F:transcription corepressor activity"/>
    <property type="evidence" value="ECO:0007669"/>
    <property type="project" value="TreeGrafter"/>
</dbReference>
<keyword evidence="4" id="KW-0862">Zinc</keyword>
<dbReference type="Gene3D" id="2.30.30.490">
    <property type="match status" value="1"/>
</dbReference>
<keyword evidence="13" id="KW-1185">Reference proteome</keyword>
<evidence type="ECO:0000313" key="12">
    <source>
        <dbReference type="EMBL" id="CAI8004837.1"/>
    </source>
</evidence>
<dbReference type="InterPro" id="IPR040138">
    <property type="entry name" value="MIER/MTA"/>
</dbReference>
<dbReference type="InterPro" id="IPR000679">
    <property type="entry name" value="Znf_GATA"/>
</dbReference>
<dbReference type="PROSITE" id="PS51293">
    <property type="entry name" value="SANT"/>
    <property type="match status" value="1"/>
</dbReference>
<dbReference type="InterPro" id="IPR043151">
    <property type="entry name" value="BAH_sf"/>
</dbReference>
<dbReference type="InterPro" id="IPR001025">
    <property type="entry name" value="BAH_dom"/>
</dbReference>
<dbReference type="PROSITE" id="PS51156">
    <property type="entry name" value="ELM2"/>
    <property type="match status" value="1"/>
</dbReference>
<keyword evidence="2" id="KW-0479">Metal-binding</keyword>
<evidence type="ECO:0000256" key="7">
    <source>
        <dbReference type="ARBA" id="ARBA00093454"/>
    </source>
</evidence>
<keyword evidence="3" id="KW-0863">Zinc-finger</keyword>
<dbReference type="PROSITE" id="PS51038">
    <property type="entry name" value="BAH"/>
    <property type="match status" value="1"/>
</dbReference>
<dbReference type="GO" id="GO:0000122">
    <property type="term" value="P:negative regulation of transcription by RNA polymerase II"/>
    <property type="evidence" value="ECO:0007669"/>
    <property type="project" value="TreeGrafter"/>
</dbReference>
<dbReference type="GO" id="GO:0003713">
    <property type="term" value="F:transcription coactivator activity"/>
    <property type="evidence" value="ECO:0007669"/>
    <property type="project" value="TreeGrafter"/>
</dbReference>
<dbReference type="Pfam" id="PF01426">
    <property type="entry name" value="BAH"/>
    <property type="match status" value="1"/>
</dbReference>
<organism evidence="12 13">
    <name type="scientific">Geodia barretti</name>
    <name type="common">Barrett's horny sponge</name>
    <dbReference type="NCBI Taxonomy" id="519541"/>
    <lineage>
        <taxon>Eukaryota</taxon>
        <taxon>Metazoa</taxon>
        <taxon>Porifera</taxon>
        <taxon>Demospongiae</taxon>
        <taxon>Heteroscleromorpha</taxon>
        <taxon>Tetractinellida</taxon>
        <taxon>Astrophorina</taxon>
        <taxon>Geodiidae</taxon>
        <taxon>Geodia</taxon>
    </lineage>
</organism>
<name>A0AA35R5A7_GEOBA</name>
<sequence>MAEGLYRIGECIYMEVFPPPMPYQICKIEELRKNTKGSVEVAAKCFYRRKDLPPSVLSCADRHSIVVEEENELEGVAVSSFSFDKLSEQERHLVRHRELFLSRQIETYKIDMVRGKCSVTLLNELEDIRTYLVSEDTFFYSMVYDPNVKNLLVDKGDIRVGADFQAEVPPYIPPESREEPSHLATKVWEPNKMPDHKVEQFLVVARSIGTFARALLDGAKKPQISLRLGAAAASRDITLFHAMDTLHQNDYDITQATSYLVPRGPVLCADELEAWTQEEAKRFEEGLQEQKDFLYIQKKYLSWKPVKSITAYYYMWKTTDRYQIQKRHRMIEKQNDLKEVIVHLRTPSGAQTGPRDLSGKAASSGVIPALLPPSNDVPRTADGERGCESCLATTAARWYMWGPAHEHCRLCNLCYTYWRKYGGLKLPTRWEASEKKAGVMTATALLQRKLNKDRPSGPPKSSKKAPRHVTARKSGDIIPPVPFFMRPSPHTLFERQGMGGRSLMRVARHPTSTAIVPKSSPKPSLEALQRFIAGRRRAQRRPFTSHSLASTLNRQSVHTSPVKQLIVRPSPTPISPGYKAAKASKTKVVASGTYVPPKTMNRQITDSRAAKTHLASSSGVYVPPSNGVIPPPVSESRKRKLEGPQEPERKVKVARPPSPATLGPGELFFKADKGTRQARDQLGKGSLVKAARSPAKLIKY</sequence>
<dbReference type="SMART" id="SM00401">
    <property type="entry name" value="ZnF_GATA"/>
    <property type="match status" value="1"/>
</dbReference>
<evidence type="ECO:0000256" key="5">
    <source>
        <dbReference type="ARBA" id="ARBA00023125"/>
    </source>
</evidence>
<feature type="region of interest" description="Disordered" evidence="8">
    <location>
        <begin position="611"/>
        <end position="700"/>
    </location>
</feature>
<dbReference type="PANTHER" id="PTHR10865">
    <property type="entry name" value="METASTASIS-ASSOCIATED PROTEIN AND MESODERM INDUCTION EARLY RESPONSE PROTEIN"/>
    <property type="match status" value="1"/>
</dbReference>
<gene>
    <name evidence="12" type="ORF">GBAR_LOCUS4016</name>
</gene>
<comment type="similarity">
    <text evidence="7">Belongs to the metastasis-associated protein family.</text>
</comment>
<evidence type="ECO:0000259" key="9">
    <source>
        <dbReference type="PROSITE" id="PS51038"/>
    </source>
</evidence>
<dbReference type="SMART" id="SM01189">
    <property type="entry name" value="ELM2"/>
    <property type="match status" value="1"/>
</dbReference>
<dbReference type="FunFam" id="4.10.1240.50:FF:000001">
    <property type="entry name" value="Metastasis-associated 1 family, member 3"/>
    <property type="match status" value="1"/>
</dbReference>